<organism evidence="16 17">
    <name type="scientific">Tuber borchii</name>
    <name type="common">White truffle</name>
    <dbReference type="NCBI Taxonomy" id="42251"/>
    <lineage>
        <taxon>Eukaryota</taxon>
        <taxon>Fungi</taxon>
        <taxon>Dikarya</taxon>
        <taxon>Ascomycota</taxon>
        <taxon>Pezizomycotina</taxon>
        <taxon>Pezizomycetes</taxon>
        <taxon>Pezizales</taxon>
        <taxon>Tuberaceae</taxon>
        <taxon>Tuber</taxon>
    </lineage>
</organism>
<keyword evidence="17" id="KW-1185">Reference proteome</keyword>
<dbReference type="CDD" id="cd17957">
    <property type="entry name" value="DEADc_DDX52"/>
    <property type="match status" value="1"/>
</dbReference>
<keyword evidence="6" id="KW-0694">RNA-binding</keyword>
<dbReference type="PANTHER" id="PTHR47959:SF15">
    <property type="entry name" value="RNA HELICASE"/>
    <property type="match status" value="1"/>
</dbReference>
<comment type="caution">
    <text evidence="16">The sequence shown here is derived from an EMBL/GenBank/DDBJ whole genome shotgun (WGS) entry which is preliminary data.</text>
</comment>
<dbReference type="Pfam" id="PF00270">
    <property type="entry name" value="DEAD"/>
    <property type="match status" value="1"/>
</dbReference>
<feature type="region of interest" description="Disordered" evidence="13">
    <location>
        <begin position="15"/>
        <end position="92"/>
    </location>
</feature>
<feature type="region of interest" description="Disordered" evidence="13">
    <location>
        <begin position="553"/>
        <end position="630"/>
    </location>
</feature>
<feature type="domain" description="Helicase C-terminal" evidence="15">
    <location>
        <begin position="373"/>
        <end position="542"/>
    </location>
</feature>
<dbReference type="InterPro" id="IPR027417">
    <property type="entry name" value="P-loop_NTPase"/>
</dbReference>
<dbReference type="InterPro" id="IPR050079">
    <property type="entry name" value="DEAD_box_RNA_helicase"/>
</dbReference>
<comment type="similarity">
    <text evidence="8">Belongs to the DEAD box helicase family. DDX52/ROK1 subfamily.</text>
</comment>
<dbReference type="InterPro" id="IPR011545">
    <property type="entry name" value="DEAD/DEAH_box_helicase_dom"/>
</dbReference>
<name>A0A2T6ZDT7_TUBBO</name>
<reference evidence="16 17" key="1">
    <citation type="submission" date="2017-04" db="EMBL/GenBank/DDBJ databases">
        <title>Draft genome sequence of Tuber borchii Vittad., a whitish edible truffle.</title>
        <authorList>
            <consortium name="DOE Joint Genome Institute"/>
            <person name="Murat C."/>
            <person name="Kuo A."/>
            <person name="Barry K.W."/>
            <person name="Clum A."/>
            <person name="Dockter R.B."/>
            <person name="Fauchery L."/>
            <person name="Iotti M."/>
            <person name="Kohler A."/>
            <person name="Labutti K."/>
            <person name="Lindquist E.A."/>
            <person name="Lipzen A."/>
            <person name="Ohm R.A."/>
            <person name="Wang M."/>
            <person name="Grigoriev I.V."/>
            <person name="Zambonelli A."/>
            <person name="Martin F.M."/>
        </authorList>
    </citation>
    <scope>NUCLEOTIDE SEQUENCE [LARGE SCALE GENOMIC DNA]</scope>
    <source>
        <strain evidence="16 17">Tbo3840</strain>
    </source>
</reference>
<dbReference type="PANTHER" id="PTHR47959">
    <property type="entry name" value="ATP-DEPENDENT RNA HELICASE RHLE-RELATED"/>
    <property type="match status" value="1"/>
</dbReference>
<keyword evidence="3 16" id="KW-0378">Hydrolase</keyword>
<proteinExistence type="inferred from homology"/>
<evidence type="ECO:0000256" key="13">
    <source>
        <dbReference type="SAM" id="MobiDB-lite"/>
    </source>
</evidence>
<evidence type="ECO:0000256" key="10">
    <source>
        <dbReference type="ARBA" id="ARBA00024410"/>
    </source>
</evidence>
<evidence type="ECO:0000313" key="16">
    <source>
        <dbReference type="EMBL" id="PUU73639.1"/>
    </source>
</evidence>
<dbReference type="CDD" id="cd18787">
    <property type="entry name" value="SF2_C_DEAD"/>
    <property type="match status" value="1"/>
</dbReference>
<keyword evidence="5" id="KW-0067">ATP-binding</keyword>
<dbReference type="Proteomes" id="UP000244722">
    <property type="component" value="Unassembled WGS sequence"/>
</dbReference>
<dbReference type="SMART" id="SM00487">
    <property type="entry name" value="DEXDc"/>
    <property type="match status" value="1"/>
</dbReference>
<dbReference type="Pfam" id="PF00271">
    <property type="entry name" value="Helicase_C"/>
    <property type="match status" value="1"/>
</dbReference>
<comment type="catalytic activity">
    <reaction evidence="12">
        <text>ATP + H2O = ADP + phosphate + H(+)</text>
        <dbReference type="Rhea" id="RHEA:13065"/>
        <dbReference type="ChEBI" id="CHEBI:15377"/>
        <dbReference type="ChEBI" id="CHEBI:15378"/>
        <dbReference type="ChEBI" id="CHEBI:30616"/>
        <dbReference type="ChEBI" id="CHEBI:43474"/>
        <dbReference type="ChEBI" id="CHEBI:456216"/>
        <dbReference type="EC" id="3.6.4.13"/>
    </reaction>
</comment>
<feature type="compositionally biased region" description="Acidic residues" evidence="13">
    <location>
        <begin position="70"/>
        <end position="89"/>
    </location>
</feature>
<feature type="domain" description="Helicase ATP-binding" evidence="14">
    <location>
        <begin position="172"/>
        <end position="358"/>
    </location>
</feature>
<protein>
    <recommendedName>
        <fullName evidence="10">ATP-dependent RNA helicase ROK1</fullName>
        <ecNumber evidence="1">3.6.4.13</ecNumber>
    </recommendedName>
    <alternativeName>
        <fullName evidence="11">ATP-dependent RNA helicase rok1</fullName>
    </alternativeName>
</protein>
<dbReference type="InterPro" id="IPR044764">
    <property type="entry name" value="DDX52/Rok1_DEADc"/>
</dbReference>
<comment type="subunit">
    <text evidence="9">Interacts with the U3 snoRNA and is associated with the 90S and 40S pre-ribosomes.</text>
</comment>
<feature type="compositionally biased region" description="Low complexity" evidence="13">
    <location>
        <begin position="15"/>
        <end position="42"/>
    </location>
</feature>
<dbReference type="EMBL" id="NESQ01000361">
    <property type="protein sequence ID" value="PUU73639.1"/>
    <property type="molecule type" value="Genomic_DNA"/>
</dbReference>
<evidence type="ECO:0000256" key="6">
    <source>
        <dbReference type="ARBA" id="ARBA00022884"/>
    </source>
</evidence>
<dbReference type="AlphaFoldDB" id="A0A2T6ZDT7"/>
<feature type="compositionally biased region" description="Acidic residues" evidence="13">
    <location>
        <begin position="605"/>
        <end position="630"/>
    </location>
</feature>
<dbReference type="GO" id="GO:0030490">
    <property type="term" value="P:maturation of SSU-rRNA"/>
    <property type="evidence" value="ECO:0007669"/>
    <property type="project" value="InterPro"/>
</dbReference>
<gene>
    <name evidence="16" type="ORF">B9Z19DRAFT_1068842</name>
</gene>
<dbReference type="GO" id="GO:0003723">
    <property type="term" value="F:RNA binding"/>
    <property type="evidence" value="ECO:0007669"/>
    <property type="project" value="UniProtKB-KW"/>
</dbReference>
<sequence length="630" mass="67977">MADIFRLLTRSTTFAKGAGSASATANARANKSATSPSSPSSSGALPKELDFFNAGVKRSRDDGDDRVDGEVNSDSDGDGDEGGGEEELGLCEQPVLGREEIKALLRKHKLKFTLLEPTNANGGKETKKKKKEELMIQPLTSFTHLHKLSPRLHRNMRAQGYHVPTEVQMGAMPVISRGENLICCASTGSGKTVAFMVPVLDWILAQGKGKKKKKKKVRVVVVAPTKELAGQIVNEGKKLALGTGVRVALLKKGGEGVKSEVVVSTPAVLLHSLEASTSSSSSPDKEEGKKRKKTDWSSVSRLILDEADILLDPLFRAQTLGIWTRLQSSHLRTSLFSATISSSTETLCQQHISPSSSPTIRLIVGLKDTTIQNITQKLTYTATEPGKLLALRQLFTTSFHPPALIFVQTIPRAKALVAEILYDLPTPGRIAVLHAELSDTARAEVMGRFLAGEIWVLVTTDLLARGVDFRGVRCVVNYDIPTSVAGYIHRVGRMGRSGGVQGGLAVTYFTEGDVRFVKGIAGVIAKAQGGGEGGEGEGKWLVDALPKVGKSAKERLKRKGVESRSKTADGKEGRISTKSGYERQRENRRRGAIEGSKKRKVQAGSDEEDGEEEEEGEEGEEEFIGITDLD</sequence>
<dbReference type="GO" id="GO:0016787">
    <property type="term" value="F:hydrolase activity"/>
    <property type="evidence" value="ECO:0007669"/>
    <property type="project" value="UniProtKB-KW"/>
</dbReference>
<evidence type="ECO:0000259" key="14">
    <source>
        <dbReference type="PROSITE" id="PS51192"/>
    </source>
</evidence>
<feature type="compositionally biased region" description="Basic and acidic residues" evidence="13">
    <location>
        <begin position="58"/>
        <end position="69"/>
    </location>
</feature>
<dbReference type="SMART" id="SM00490">
    <property type="entry name" value="HELICc"/>
    <property type="match status" value="1"/>
</dbReference>
<evidence type="ECO:0000256" key="2">
    <source>
        <dbReference type="ARBA" id="ARBA00022741"/>
    </source>
</evidence>
<keyword evidence="2" id="KW-0547">Nucleotide-binding</keyword>
<evidence type="ECO:0000256" key="3">
    <source>
        <dbReference type="ARBA" id="ARBA00022801"/>
    </source>
</evidence>
<dbReference type="InterPro" id="IPR014001">
    <property type="entry name" value="Helicase_ATP-bd"/>
</dbReference>
<dbReference type="InterPro" id="IPR001650">
    <property type="entry name" value="Helicase_C-like"/>
</dbReference>
<dbReference type="OrthoDB" id="360161at2759"/>
<dbReference type="PROSITE" id="PS51194">
    <property type="entry name" value="HELICASE_CTER"/>
    <property type="match status" value="1"/>
</dbReference>
<evidence type="ECO:0000256" key="8">
    <source>
        <dbReference type="ARBA" id="ARBA00024355"/>
    </source>
</evidence>
<dbReference type="GO" id="GO:0005524">
    <property type="term" value="F:ATP binding"/>
    <property type="evidence" value="ECO:0007669"/>
    <property type="project" value="UniProtKB-KW"/>
</dbReference>
<comment type="function">
    <text evidence="7">ATP-dependent RNA helicase involved in 40S ribosomal subunit biogenesis. Required for the processing and cleavage of 35S pre-rRNA at sites A0, A1, and A2, leading to mature 18S rRNA.</text>
</comment>
<evidence type="ECO:0000256" key="9">
    <source>
        <dbReference type="ARBA" id="ARBA00024367"/>
    </source>
</evidence>
<dbReference type="SUPFAM" id="SSF52540">
    <property type="entry name" value="P-loop containing nucleoside triphosphate hydrolases"/>
    <property type="match status" value="1"/>
</dbReference>
<accession>A0A2T6ZDT7</accession>
<evidence type="ECO:0000259" key="15">
    <source>
        <dbReference type="PROSITE" id="PS51194"/>
    </source>
</evidence>
<dbReference type="PROSITE" id="PS51192">
    <property type="entry name" value="HELICASE_ATP_BIND_1"/>
    <property type="match status" value="1"/>
</dbReference>
<evidence type="ECO:0000256" key="7">
    <source>
        <dbReference type="ARBA" id="ARBA00024310"/>
    </source>
</evidence>
<evidence type="ECO:0000256" key="4">
    <source>
        <dbReference type="ARBA" id="ARBA00022806"/>
    </source>
</evidence>
<evidence type="ECO:0000256" key="1">
    <source>
        <dbReference type="ARBA" id="ARBA00012552"/>
    </source>
</evidence>
<dbReference type="GO" id="GO:0003724">
    <property type="term" value="F:RNA helicase activity"/>
    <property type="evidence" value="ECO:0007669"/>
    <property type="project" value="UniProtKB-EC"/>
</dbReference>
<evidence type="ECO:0000256" key="11">
    <source>
        <dbReference type="ARBA" id="ARBA00024419"/>
    </source>
</evidence>
<evidence type="ECO:0000256" key="5">
    <source>
        <dbReference type="ARBA" id="ARBA00022840"/>
    </source>
</evidence>
<dbReference type="Gene3D" id="3.40.50.300">
    <property type="entry name" value="P-loop containing nucleotide triphosphate hydrolases"/>
    <property type="match status" value="2"/>
</dbReference>
<feature type="compositionally biased region" description="Basic and acidic residues" evidence="13">
    <location>
        <begin position="553"/>
        <end position="596"/>
    </location>
</feature>
<evidence type="ECO:0000313" key="17">
    <source>
        <dbReference type="Proteomes" id="UP000244722"/>
    </source>
</evidence>
<dbReference type="STRING" id="42251.A0A2T6ZDT7"/>
<dbReference type="GO" id="GO:0005829">
    <property type="term" value="C:cytosol"/>
    <property type="evidence" value="ECO:0007669"/>
    <property type="project" value="TreeGrafter"/>
</dbReference>
<keyword evidence="4" id="KW-0347">Helicase</keyword>
<evidence type="ECO:0000256" key="12">
    <source>
        <dbReference type="ARBA" id="ARBA00047984"/>
    </source>
</evidence>
<dbReference type="EC" id="3.6.4.13" evidence="1"/>